<dbReference type="InterPro" id="IPR001888">
    <property type="entry name" value="Transposase_1"/>
</dbReference>
<dbReference type="OrthoDB" id="10017160at2759"/>
<evidence type="ECO:0000256" key="1">
    <source>
        <dbReference type="SAM" id="MobiDB-lite"/>
    </source>
</evidence>
<dbReference type="InParanoid" id="A0A2J7Q2D4"/>
<feature type="compositionally biased region" description="Low complexity" evidence="1">
    <location>
        <begin position="224"/>
        <end position="235"/>
    </location>
</feature>
<dbReference type="PANTHER" id="PTHR46060:SF1">
    <property type="entry name" value="MARINER MOS1 TRANSPOSASE-LIKE PROTEIN"/>
    <property type="match status" value="1"/>
</dbReference>
<comment type="caution">
    <text evidence="2">The sequence shown here is derived from an EMBL/GenBank/DDBJ whole genome shotgun (WGS) entry which is preliminary data.</text>
</comment>
<dbReference type="AlphaFoldDB" id="A0A2J7Q2D4"/>
<name>A0A2J7Q2D4_9NEOP</name>
<dbReference type="GO" id="GO:0003676">
    <property type="term" value="F:nucleic acid binding"/>
    <property type="evidence" value="ECO:0007669"/>
    <property type="project" value="InterPro"/>
</dbReference>
<accession>A0A2J7Q2D4</accession>
<reference evidence="2 3" key="1">
    <citation type="submission" date="2017-12" db="EMBL/GenBank/DDBJ databases">
        <title>Hemimetabolous genomes reveal molecular basis of termite eusociality.</title>
        <authorList>
            <person name="Harrison M.C."/>
            <person name="Jongepier E."/>
            <person name="Robertson H.M."/>
            <person name="Arning N."/>
            <person name="Bitard-Feildel T."/>
            <person name="Chao H."/>
            <person name="Childers C.P."/>
            <person name="Dinh H."/>
            <person name="Doddapaneni H."/>
            <person name="Dugan S."/>
            <person name="Gowin J."/>
            <person name="Greiner C."/>
            <person name="Han Y."/>
            <person name="Hu H."/>
            <person name="Hughes D.S.T."/>
            <person name="Huylmans A.-K."/>
            <person name="Kemena C."/>
            <person name="Kremer L.P.M."/>
            <person name="Lee S.L."/>
            <person name="Lopez-Ezquerra A."/>
            <person name="Mallet L."/>
            <person name="Monroy-Kuhn J.M."/>
            <person name="Moser A."/>
            <person name="Murali S.C."/>
            <person name="Muzny D.M."/>
            <person name="Otani S."/>
            <person name="Piulachs M.-D."/>
            <person name="Poelchau M."/>
            <person name="Qu J."/>
            <person name="Schaub F."/>
            <person name="Wada-Katsumata A."/>
            <person name="Worley K.C."/>
            <person name="Xie Q."/>
            <person name="Ylla G."/>
            <person name="Poulsen M."/>
            <person name="Gibbs R.A."/>
            <person name="Schal C."/>
            <person name="Richards S."/>
            <person name="Belles X."/>
            <person name="Korb J."/>
            <person name="Bornberg-Bauer E."/>
        </authorList>
    </citation>
    <scope>NUCLEOTIDE SEQUENCE [LARGE SCALE GENOMIC DNA]</scope>
    <source>
        <tissue evidence="2">Whole body</tissue>
    </source>
</reference>
<dbReference type="Gene3D" id="3.30.420.10">
    <property type="entry name" value="Ribonuclease H-like superfamily/Ribonuclease H"/>
    <property type="match status" value="1"/>
</dbReference>
<organism evidence="2 3">
    <name type="scientific">Cryptotermes secundus</name>
    <dbReference type="NCBI Taxonomy" id="105785"/>
    <lineage>
        <taxon>Eukaryota</taxon>
        <taxon>Metazoa</taxon>
        <taxon>Ecdysozoa</taxon>
        <taxon>Arthropoda</taxon>
        <taxon>Hexapoda</taxon>
        <taxon>Insecta</taxon>
        <taxon>Pterygota</taxon>
        <taxon>Neoptera</taxon>
        <taxon>Polyneoptera</taxon>
        <taxon>Dictyoptera</taxon>
        <taxon>Blattodea</taxon>
        <taxon>Blattoidea</taxon>
        <taxon>Termitoidae</taxon>
        <taxon>Kalotermitidae</taxon>
        <taxon>Cryptotermitinae</taxon>
        <taxon>Cryptotermes</taxon>
    </lineage>
</organism>
<proteinExistence type="predicted"/>
<protein>
    <recommendedName>
        <fullName evidence="4">Histone-lysine N-methyltransferase SETMAR</fullName>
    </recommendedName>
</protein>
<dbReference type="InterPro" id="IPR036397">
    <property type="entry name" value="RNaseH_sf"/>
</dbReference>
<sequence length="249" mass="28688">MGKSLSWTRVFEWCKCFREGRARVENEPHDRRPQTYVTKPNIDRADTLIHENRCITIKELGAMLSIGVGSVEDIMKYHLHYRKVNARWVPRTLTDVNKMVRMQVASRLLQQFEDEGDAFFKSIVTTDETWVHYFIPKSQQSSSEWRHTSSTKPKRAQRSRSAGKVMATFFRDWQGGIHIDFLTDARTVNAAYYSDLLATDVKEKTIQAEERWKVGSLPSRQCTPPYGQNNNGNPPEIEMEPSGTSAVQS</sequence>
<evidence type="ECO:0000313" key="2">
    <source>
        <dbReference type="EMBL" id="PNF22742.1"/>
    </source>
</evidence>
<keyword evidence="3" id="KW-1185">Reference proteome</keyword>
<gene>
    <name evidence="2" type="ORF">B7P43_G06660</name>
</gene>
<feature type="region of interest" description="Disordered" evidence="1">
    <location>
        <begin position="214"/>
        <end position="249"/>
    </location>
</feature>
<evidence type="ECO:0008006" key="4">
    <source>
        <dbReference type="Google" id="ProtNLM"/>
    </source>
</evidence>
<dbReference type="EMBL" id="NEVH01019371">
    <property type="protein sequence ID" value="PNF22742.1"/>
    <property type="molecule type" value="Genomic_DNA"/>
</dbReference>
<dbReference type="STRING" id="105785.A0A2J7Q2D4"/>
<dbReference type="Pfam" id="PF01359">
    <property type="entry name" value="Transposase_1"/>
    <property type="match status" value="1"/>
</dbReference>
<dbReference type="InterPro" id="IPR052709">
    <property type="entry name" value="Transposase-MT_Hybrid"/>
</dbReference>
<dbReference type="Proteomes" id="UP000235965">
    <property type="component" value="Unassembled WGS sequence"/>
</dbReference>
<dbReference type="PANTHER" id="PTHR46060">
    <property type="entry name" value="MARINER MOS1 TRANSPOSASE-LIKE PROTEIN"/>
    <property type="match status" value="1"/>
</dbReference>
<evidence type="ECO:0000313" key="3">
    <source>
        <dbReference type="Proteomes" id="UP000235965"/>
    </source>
</evidence>